<name>G2Y7W6_BOTF4</name>
<protein>
    <submittedName>
        <fullName evidence="3">Uncharacterized protein</fullName>
    </submittedName>
</protein>
<evidence type="ECO:0000256" key="2">
    <source>
        <dbReference type="SAM" id="SignalP"/>
    </source>
</evidence>
<feature type="region of interest" description="Disordered" evidence="1">
    <location>
        <begin position="124"/>
        <end position="146"/>
    </location>
</feature>
<keyword evidence="2" id="KW-0732">Signal</keyword>
<dbReference type="InParanoid" id="G2Y7W6"/>
<evidence type="ECO:0000256" key="1">
    <source>
        <dbReference type="SAM" id="MobiDB-lite"/>
    </source>
</evidence>
<feature type="chain" id="PRO_5003440287" evidence="2">
    <location>
        <begin position="20"/>
        <end position="177"/>
    </location>
</feature>
<dbReference type="AlphaFoldDB" id="G2Y7W6"/>
<evidence type="ECO:0000313" key="3">
    <source>
        <dbReference type="EMBL" id="CCD48694.1"/>
    </source>
</evidence>
<accession>G2Y7W6</accession>
<dbReference type="Proteomes" id="UP000008177">
    <property type="component" value="Unplaced contigs"/>
</dbReference>
<reference evidence="4" key="1">
    <citation type="journal article" date="2011" name="PLoS Genet.">
        <title>Genomic analysis of the necrotrophic fungal pathogens Sclerotinia sclerotiorum and Botrytis cinerea.</title>
        <authorList>
            <person name="Amselem J."/>
            <person name="Cuomo C.A."/>
            <person name="van Kan J.A."/>
            <person name="Viaud M."/>
            <person name="Benito E.P."/>
            <person name="Couloux A."/>
            <person name="Coutinho P.M."/>
            <person name="de Vries R.P."/>
            <person name="Dyer P.S."/>
            <person name="Fillinger S."/>
            <person name="Fournier E."/>
            <person name="Gout L."/>
            <person name="Hahn M."/>
            <person name="Kohn L."/>
            <person name="Lapalu N."/>
            <person name="Plummer K.M."/>
            <person name="Pradier J.M."/>
            <person name="Quevillon E."/>
            <person name="Sharon A."/>
            <person name="Simon A."/>
            <person name="ten Have A."/>
            <person name="Tudzynski B."/>
            <person name="Tudzynski P."/>
            <person name="Wincker P."/>
            <person name="Andrew M."/>
            <person name="Anthouard V."/>
            <person name="Beever R.E."/>
            <person name="Beffa R."/>
            <person name="Benoit I."/>
            <person name="Bouzid O."/>
            <person name="Brault B."/>
            <person name="Chen Z."/>
            <person name="Choquer M."/>
            <person name="Collemare J."/>
            <person name="Cotton P."/>
            <person name="Danchin E.G."/>
            <person name="Da Silva C."/>
            <person name="Gautier A."/>
            <person name="Giraud C."/>
            <person name="Giraud T."/>
            <person name="Gonzalez C."/>
            <person name="Grossetete S."/>
            <person name="Guldener U."/>
            <person name="Henrissat B."/>
            <person name="Howlett B.J."/>
            <person name="Kodira C."/>
            <person name="Kretschmer M."/>
            <person name="Lappartient A."/>
            <person name="Leroch M."/>
            <person name="Levis C."/>
            <person name="Mauceli E."/>
            <person name="Neuveglise C."/>
            <person name="Oeser B."/>
            <person name="Pearson M."/>
            <person name="Poulain J."/>
            <person name="Poussereau N."/>
            <person name="Quesneville H."/>
            <person name="Rascle C."/>
            <person name="Schumacher J."/>
            <person name="Segurens B."/>
            <person name="Sexton A."/>
            <person name="Silva E."/>
            <person name="Sirven C."/>
            <person name="Soanes D.M."/>
            <person name="Talbot N.J."/>
            <person name="Templeton M."/>
            <person name="Yandava C."/>
            <person name="Yarden O."/>
            <person name="Zeng Q."/>
            <person name="Rollins J.A."/>
            <person name="Lebrun M.H."/>
            <person name="Dickman M."/>
        </authorList>
    </citation>
    <scope>NUCLEOTIDE SEQUENCE [LARGE SCALE GENOMIC DNA]</scope>
    <source>
        <strain evidence="4">T4</strain>
    </source>
</reference>
<dbReference type="HOGENOM" id="CLU_1517655_0_0_1"/>
<sequence>MRPNAIIVSLGLAVLQAEGYHPILNTVASDNTSTIHIRDVAPTTTSDAPANSTSAASGPVGIDVCDGSPIRKGPELSFNANKRATIGIVWDWNGKTPTFIGVIIGAYEENFQRSKVEGIAKRGYANHRRAENTSPPATLHKRDDPNTSSSMFGLLGIVLGDITSTIGVEEAGSPPGW</sequence>
<feature type="signal peptide" evidence="2">
    <location>
        <begin position="1"/>
        <end position="19"/>
    </location>
</feature>
<dbReference type="OrthoDB" id="3561044at2759"/>
<dbReference type="EMBL" id="FQ790296">
    <property type="protein sequence ID" value="CCD48694.1"/>
    <property type="molecule type" value="Genomic_DNA"/>
</dbReference>
<proteinExistence type="predicted"/>
<organism evidence="3 4">
    <name type="scientific">Botryotinia fuckeliana (strain T4)</name>
    <name type="common">Noble rot fungus</name>
    <name type="synonym">Botrytis cinerea</name>
    <dbReference type="NCBI Taxonomy" id="999810"/>
    <lineage>
        <taxon>Eukaryota</taxon>
        <taxon>Fungi</taxon>
        <taxon>Dikarya</taxon>
        <taxon>Ascomycota</taxon>
        <taxon>Pezizomycotina</taxon>
        <taxon>Leotiomycetes</taxon>
        <taxon>Helotiales</taxon>
        <taxon>Sclerotiniaceae</taxon>
        <taxon>Botrytis</taxon>
    </lineage>
</organism>
<gene>
    <name evidence="3" type="ORF">BofuT4_P033360.1</name>
</gene>
<evidence type="ECO:0000313" key="4">
    <source>
        <dbReference type="Proteomes" id="UP000008177"/>
    </source>
</evidence>